<dbReference type="PANTHER" id="PTHR30572:SF4">
    <property type="entry name" value="ABC TRANSPORTER PERMEASE YTRF"/>
    <property type="match status" value="1"/>
</dbReference>
<dbReference type="PANTHER" id="PTHR30572">
    <property type="entry name" value="MEMBRANE COMPONENT OF TRANSPORTER-RELATED"/>
    <property type="match status" value="1"/>
</dbReference>
<dbReference type="AlphaFoldDB" id="A0ABD5M526"/>
<evidence type="ECO:0000313" key="10">
    <source>
        <dbReference type="Proteomes" id="UP001567572"/>
    </source>
</evidence>
<keyword evidence="3 7" id="KW-0812">Transmembrane</keyword>
<dbReference type="RefSeq" id="WP_371161782.1">
    <property type="nucleotide sequence ID" value="NZ_JBEDNX010000002.1"/>
</dbReference>
<reference evidence="9 10" key="1">
    <citation type="submission" date="2024-06" db="EMBL/GenBank/DDBJ databases">
        <title>Halorubrum miltondacostae sp. nov., a potential PHA producer isolated from an inland solar saltern in Rio Maior, Portugal.</title>
        <authorList>
            <person name="Albuquerque L."/>
            <person name="Viver T."/>
            <person name="Barroso C."/>
            <person name="Claudino R."/>
            <person name="Galvan M."/>
            <person name="Simoes G."/>
            <person name="Lobo Da Cunha A."/>
            <person name="Egas C."/>
        </authorList>
    </citation>
    <scope>NUCLEOTIDE SEQUENCE [LARGE SCALE GENOMIC DNA]</scope>
    <source>
        <strain evidence="9 10">RMP-11</strain>
    </source>
</reference>
<sequence>MRRVVGRLHTGARGRTVVAVTGVALAVALLVVVTSLSAGLAGGATVQSEDIDYWIVPDESGAGSVPLNAEGAQLSEVHQISAQLRADPRIDYATPVAIAPIQLRHPTTNDRMYVLALGAIPESERHVAGFNTTPLVGTYSDQANGTYAGSWTGQVVISPAVAAELNVTPTDDIELSGSTRRGTVTHVSDTNLNTGVGEVPAVVMPLAELQSITGQTESDTADQILVSTTDPTVRPLLTDIYPGTSVVSRTGLTGAATSTTSLPLAMALAATLVAGGIGVAFVATMMGLELTASRQELAILGAIGFSARVRILLVSIETVTIAVLGGLLGIGIGSGGVAGLNLVIAEFVGVTTLATLTPGIILYALAAAVAVGVLAVPYPLYLATQTNVLAALSR</sequence>
<evidence type="ECO:0000256" key="7">
    <source>
        <dbReference type="SAM" id="Phobius"/>
    </source>
</evidence>
<dbReference type="InterPro" id="IPR003838">
    <property type="entry name" value="ABC3_permease_C"/>
</dbReference>
<dbReference type="EMBL" id="JBEDNY010000002">
    <property type="protein sequence ID" value="MEZ3163932.1"/>
    <property type="molecule type" value="Genomic_DNA"/>
</dbReference>
<evidence type="ECO:0000313" key="9">
    <source>
        <dbReference type="EMBL" id="MEZ3163932.1"/>
    </source>
</evidence>
<dbReference type="Proteomes" id="UP001567572">
    <property type="component" value="Unassembled WGS sequence"/>
</dbReference>
<dbReference type="GO" id="GO:0005886">
    <property type="term" value="C:plasma membrane"/>
    <property type="evidence" value="ECO:0007669"/>
    <property type="project" value="UniProtKB-SubCell"/>
</dbReference>
<dbReference type="InterPro" id="IPR050250">
    <property type="entry name" value="Macrolide_Exporter_MacB"/>
</dbReference>
<name>A0ABD5M526_9EURY</name>
<proteinExistence type="inferred from homology"/>
<keyword evidence="4 7" id="KW-1133">Transmembrane helix</keyword>
<keyword evidence="2" id="KW-1003">Cell membrane</keyword>
<comment type="subcellular location">
    <subcellularLocation>
        <location evidence="1">Cell membrane</location>
        <topology evidence="1">Multi-pass membrane protein</topology>
    </subcellularLocation>
</comment>
<feature type="transmembrane region" description="Helical" evidence="7">
    <location>
        <begin position="322"/>
        <end position="348"/>
    </location>
</feature>
<gene>
    <name evidence="9" type="ORF">ABNG04_08640</name>
</gene>
<evidence type="ECO:0000259" key="8">
    <source>
        <dbReference type="Pfam" id="PF02687"/>
    </source>
</evidence>
<protein>
    <submittedName>
        <fullName evidence="9">FtsX-like permease family protein</fullName>
    </submittedName>
</protein>
<evidence type="ECO:0000256" key="4">
    <source>
        <dbReference type="ARBA" id="ARBA00022989"/>
    </source>
</evidence>
<keyword evidence="5 7" id="KW-0472">Membrane</keyword>
<evidence type="ECO:0000256" key="1">
    <source>
        <dbReference type="ARBA" id="ARBA00004651"/>
    </source>
</evidence>
<comment type="caution">
    <text evidence="9">The sequence shown here is derived from an EMBL/GenBank/DDBJ whole genome shotgun (WGS) entry which is preliminary data.</text>
</comment>
<accession>A0ABD5M526</accession>
<keyword evidence="10" id="KW-1185">Reference proteome</keyword>
<evidence type="ECO:0000256" key="3">
    <source>
        <dbReference type="ARBA" id="ARBA00022692"/>
    </source>
</evidence>
<dbReference type="Pfam" id="PF02687">
    <property type="entry name" value="FtsX"/>
    <property type="match status" value="1"/>
</dbReference>
<evidence type="ECO:0000256" key="2">
    <source>
        <dbReference type="ARBA" id="ARBA00022475"/>
    </source>
</evidence>
<evidence type="ECO:0000256" key="5">
    <source>
        <dbReference type="ARBA" id="ARBA00023136"/>
    </source>
</evidence>
<organism evidence="9 10">
    <name type="scientific">Halorubrum miltondacostae</name>
    <dbReference type="NCBI Taxonomy" id="3076378"/>
    <lineage>
        <taxon>Archaea</taxon>
        <taxon>Methanobacteriati</taxon>
        <taxon>Methanobacteriota</taxon>
        <taxon>Stenosarchaea group</taxon>
        <taxon>Halobacteria</taxon>
        <taxon>Halobacteriales</taxon>
        <taxon>Haloferacaceae</taxon>
        <taxon>Halorubrum</taxon>
    </lineage>
</organism>
<feature type="domain" description="ABC3 transporter permease C-terminal" evidence="8">
    <location>
        <begin position="271"/>
        <end position="387"/>
    </location>
</feature>
<feature type="transmembrane region" description="Helical" evidence="7">
    <location>
        <begin position="264"/>
        <end position="285"/>
    </location>
</feature>
<comment type="similarity">
    <text evidence="6">Belongs to the ABC-4 integral membrane protein family.</text>
</comment>
<evidence type="ECO:0000256" key="6">
    <source>
        <dbReference type="ARBA" id="ARBA00038076"/>
    </source>
</evidence>
<feature type="transmembrane region" description="Helical" evidence="7">
    <location>
        <begin position="360"/>
        <end position="380"/>
    </location>
</feature>